<dbReference type="Pfam" id="PF03538">
    <property type="entry name" value="VRP1"/>
    <property type="match status" value="1"/>
</dbReference>
<feature type="domain" description="Neuraminidase-like" evidence="3">
    <location>
        <begin position="1823"/>
        <end position="1945"/>
    </location>
</feature>
<feature type="domain" description="ABC toxin N-terminal" evidence="4">
    <location>
        <begin position="1662"/>
        <end position="1786"/>
    </location>
</feature>
<dbReference type="Proteomes" id="UP000249547">
    <property type="component" value="Unassembled WGS sequence"/>
</dbReference>
<dbReference type="EMBL" id="QLLL01000002">
    <property type="protein sequence ID" value="RAJ08888.1"/>
    <property type="molecule type" value="Genomic_DNA"/>
</dbReference>
<dbReference type="Pfam" id="PF18276">
    <property type="entry name" value="TcA_TcB_BD"/>
    <property type="match status" value="1"/>
</dbReference>
<keyword evidence="6" id="KW-1185">Reference proteome</keyword>
<dbReference type="Pfam" id="PF18413">
    <property type="entry name" value="Neuraminidase"/>
    <property type="match status" value="1"/>
</dbReference>
<sequence>MLPSIKQYGITGRITDLANQPYPGLTVQLAGNAAAPAPSLLSVPNGSIALTDNNGMYSFSFDANDFQQAFVRSDEGDFTLSIFNGNTLIHTATCKCNPNKLEVVDIKLTIQIKAGDENIYTVAGIVRNEFGELLDAVKIEAFDRDLRAEQLLGTATIKNGIFSIAYKREQFTKAEKLSADLVLRVYGKNNMVIHNTSIHFNAPQQLDVVINIEDNNYQGLTSFETCEVIFTPLLDGLAVLDLKENEQYQDISFLEGETQQSIELILSWIAAYHLEEVAKSIGFPLDAVTFFAYVKQGLPGFVTNDLLRDLLDTQKVSVVANKLLKDCSNIPNEEHTNIINTAINNNLVPAKLKINIDSIANTFNNMKLYYAANEIGKGGGKGTVGELIALTPNVANKQSEFMAALVDHVGSLDDLWVKLKDEKLFDDEDIKGVKLSMEIGMLTRNYLPLVAALRDKIMKGEITKKQELAAYDVEDWIAILKSNGPDGKVIGAPANMDGETAAEKLEQYATILDKMFERNYPTAAFSSRFKKTKQLRKSLVATESPIHKLIPETADVSTFLDQNPGFFLDEHRVDAYIAETPGALDNIVDAEATVKAVKTIQRGFKLQPTFQAVDAMLNKDISSAQQIYFMGSEQFAAEMEDAGLSSVECRKIYHRAENTYAMVLSLFGTFNAAMNGSLPAAVPAQVTGEQQPANEKSLAATMGIAAALPNLKSLFGSQDYCECKACRSVYSAAAYFVDMNRFLLERNANYGKVFDVLNNRRPDLGYMELTCENTNTPMPYIDLVNEVLEEAVSNAPSMSYNNLPIAAGRISTAMYTALSNNFIISDKAEVAPPDKIGMWTIRDKNTSLRAYISGTYLLVWETKQTKLTKEELLVTPAYTNRAAYTKLESQVFPFTMPFSLPFQQARVYFEQMGTTQPAFLQLFQQRNVVNNVEVFSPVEYNIGLSILGMTEIEAQIIANNYPAKKAWEFWGLRENDNNLFHPASPNDTTTNIKGTWLAVLSKVPILLNRTGLAYKELLQVLQLPFVNPTGTVYINDIPDTTNTANCDVNLFTVVGLTADVLSRIHRFVRLWRRLGGKMYELDMALPYVDVANPSAGKLLNESVLLSLSKVYSIKERFGLSWPEVLVLHNNIDHTAYLDYNNTESTPVTTLYETLFRNKKVGVPLIFPANPKEINRPISYYLPVMHAGMGISEQSLLSVIGDLGLSVNATMDYGMLSNIYRHVVLAKWLDLQPRDVMRLKQLWGKNPFESPANTLAFVELIDKVKGNAFSIAEVNYLLANQLSLNEGVGLDNKVITQNIQLLRDGLVKIADDVALKTGESLEAYIQSKLGLLPNLKTDADLSKAFAIVTGTWNDTETEKASTLIDNYFTGVLTIADAKTKLAATPEGLPKAERLAYFQPALQAWLLNTQQQAFVKQCLSEILQVDGVLTNLLLSELKLNNTNIPLVQNFVDTRLLEKITNGSFKFDIVETNFPAIYNSLRLLDKLALIITKLKIQSEELQWWLVESNAQSIGWMLANKIPIDATSTVQMSTWINLVDHFKWRSRLPKSTISITEWLNMLNNPASSDPGIVKALATLTGWNEQDMMSCITAFTWLPRTAFKTAGNLLRLTQCMETVQQIGVSAQRVITWAKHIPTFEIVENIKQAIKAKYDWSQWQVILQPIQDKFRVQKRDALLSYLLHNPNGSTQQWTDVNGVYNYFLIDVEMSPMMLTSRLKQAIASTQLFVQRCFLNLEPMVVVNAAYDAKWNQWDWMKYYRVWEANRKVFLYPENWIEPELRDEKSSIFTELEDELMQHEMTNESANRAFINFVDKLEDIANLETRAIFNEVNGSQNILHVLARTRGSAAPSYYYRKRINKGRWTPWTKIPLDINSNHLQIAVYNERVSIMWPQFIEKAYDPTVMNIPSAGSNITLARPQKYWEISMCWSELIDGKWTAKTVTNTNLQIPFATVGEDPSNINFRARIGSNFDMKVFRGVDYQAQYGDMSFRKYGKQMTVTPVQGEFMLSSNNTGFKNNLIQHFTQYCEFYYAAVLGDAPVNLYPQVLQNRFKVLNNTQAKSHSVIDASASNFPYATSYFYWDALHNYNVDFIGENYRDYDYYSRQWVYYQNATINFYIHYHPYAGVFVKEATNKGVKGVLNRRIQLFPEQFNGYNRFNFASYSPSDYVKPIYKDKNGNLAFPTEDIDFSYTGAYSSYNWELFFHVPFYIANKLATNQRFEEALNWYHYIFNPTSTDTAYTDQNTPQQKYWITKPFFETTKADYYKSRIDSLMTAIAKNEAAYVEQVKEWRDNPFNPHLIARMRTVAYQKNVLIKYIQTIIAWGDQLFRQNTTESINEATQLYVLADSVLGQRPQSVQRNTGVPVRNFLQIVQEGIDAFGNALVDVENILPGIPTSSGGTISQPALPRLDTLCFGIPNNEKLLTLWDTVADRLFKIRHSMNIDGVTQQLPLFDPPIDPAALVKAAAGGLNIGSVLADVNAPLPLYRFRFTIQRAIELCNEVKSLGNLLLSVLERKDGEAFAQLRATQEMNLLANMRSIKGLQIEEAKRSYEGLLEAKKIIQERLEYYKKLGANGLSAGEKKAGDKSRASSEIENAIALGYTLAAGVKLIPDFLAGVAGVGGSPTVNASLGGDQLGGSAELAVATLKSIAAALDKQAGVALTAANYERRKEEWAFQQKLAEKEIPQVDLQILAAEIRQSIANKDLQQHDKQVDNLAKEFEYMQSKFTNRELYDWMSSQLATVYFQCYQHAFDLAKRAEKCFRYEMGISTSNYIQFGYWDSLKKGLLCGEKLYQDLRRLESAYYEQHRRTYELTKHVSLSLLDPVALLQLKTNGECFIDIPESLFDMDYPGHYFRRLKTVGLTIPCIAGPYTTIACTLTLTSNKLRKDATFTSNGKYARDYNIDDPRFRDEIAGIQSIATSSAQNDNGLFELNFGDERYLPFEGAGAISTWHLKLNKQIRQFDFDSIADVVLHLSYTAREGGEALAAKVNAELKQQLNEQVLAANKKGLFRVFDIKQEFSTAWSQFILPANGGEQTLQLSQLATRLPYFTRAFNQKKASQITVVARMKNSSKNYQVCLSPLGTQEADFLTMAPTESYGGLHFASKTLPQGTAININDWTMKIKEANASDFTSLPADAVMDVYLIINYSIA</sequence>
<keyword evidence="1" id="KW-0843">Virulence</keyword>
<dbReference type="Pfam" id="PF20220">
    <property type="entry name" value="ABC_toxin_N"/>
    <property type="match status" value="1"/>
</dbReference>
<evidence type="ECO:0000313" key="5">
    <source>
        <dbReference type="EMBL" id="RAJ08888.1"/>
    </source>
</evidence>
<accession>A0A327QYQ0</accession>
<dbReference type="RefSeq" id="WP_111596982.1">
    <property type="nucleotide sequence ID" value="NZ_QLLL01000002.1"/>
</dbReference>
<reference evidence="5 6" key="1">
    <citation type="submission" date="2018-06" db="EMBL/GenBank/DDBJ databases">
        <title>Genomic Encyclopedia of Archaeal and Bacterial Type Strains, Phase II (KMG-II): from individual species to whole genera.</title>
        <authorList>
            <person name="Goeker M."/>
        </authorList>
    </citation>
    <scope>NUCLEOTIDE SEQUENCE [LARGE SCALE GENOMIC DNA]</scope>
    <source>
        <strain evidence="5 6">DSM 23857</strain>
    </source>
</reference>
<dbReference type="InterPro" id="IPR040840">
    <property type="entry name" value="TcA_TcB_BD"/>
</dbReference>
<dbReference type="InterPro" id="IPR041079">
    <property type="entry name" value="Neuraminidase-like"/>
</dbReference>
<dbReference type="InterPro" id="IPR046839">
    <property type="entry name" value="ABC_toxin_N"/>
</dbReference>
<organism evidence="5 6">
    <name type="scientific">Chitinophaga skermanii</name>
    <dbReference type="NCBI Taxonomy" id="331697"/>
    <lineage>
        <taxon>Bacteria</taxon>
        <taxon>Pseudomonadati</taxon>
        <taxon>Bacteroidota</taxon>
        <taxon>Chitinophagia</taxon>
        <taxon>Chitinophagales</taxon>
        <taxon>Chitinophagaceae</taxon>
        <taxon>Chitinophaga</taxon>
    </lineage>
</organism>
<evidence type="ECO:0000259" key="2">
    <source>
        <dbReference type="Pfam" id="PF18276"/>
    </source>
</evidence>
<evidence type="ECO:0000313" key="6">
    <source>
        <dbReference type="Proteomes" id="UP000249547"/>
    </source>
</evidence>
<dbReference type="OrthoDB" id="9781691at2"/>
<gene>
    <name evidence="5" type="ORF">LX64_01542</name>
</gene>
<feature type="domain" description="Tc toxin complex TcA C-terminal TcB-binding" evidence="2">
    <location>
        <begin position="2681"/>
        <end position="2968"/>
    </location>
</feature>
<comment type="caution">
    <text evidence="5">The sequence shown here is derived from an EMBL/GenBank/DDBJ whole genome shotgun (WGS) entry which is preliminary data.</text>
</comment>
<name>A0A327QYQ0_9BACT</name>
<protein>
    <submittedName>
        <fullName evidence="5">Virulence plasmid A protein</fullName>
    </submittedName>
</protein>
<evidence type="ECO:0000259" key="4">
    <source>
        <dbReference type="Pfam" id="PF20220"/>
    </source>
</evidence>
<evidence type="ECO:0000259" key="3">
    <source>
        <dbReference type="Pfam" id="PF18413"/>
    </source>
</evidence>
<evidence type="ECO:0000256" key="1">
    <source>
        <dbReference type="ARBA" id="ARBA00023026"/>
    </source>
</evidence>
<proteinExistence type="predicted"/>
<dbReference type="InterPro" id="IPR018003">
    <property type="entry name" value="Insecticidal_toxin/plasmid_vir"/>
</dbReference>